<feature type="transmembrane region" description="Helical" evidence="6">
    <location>
        <begin position="181"/>
        <end position="200"/>
    </location>
</feature>
<keyword evidence="9" id="KW-1185">Reference proteome</keyword>
<dbReference type="Proteomes" id="UP001500503">
    <property type="component" value="Unassembled WGS sequence"/>
</dbReference>
<keyword evidence="4 6" id="KW-1133">Transmembrane helix</keyword>
<dbReference type="InterPro" id="IPR018076">
    <property type="entry name" value="T2SS_GspF_dom"/>
</dbReference>
<feature type="transmembrane region" description="Helical" evidence="6">
    <location>
        <begin position="207"/>
        <end position="231"/>
    </location>
</feature>
<dbReference type="PANTHER" id="PTHR35007:SF4">
    <property type="entry name" value="CONSERVED TRANSMEMBRANE PROTEIN-RELATED"/>
    <property type="match status" value="1"/>
</dbReference>
<evidence type="ECO:0000256" key="1">
    <source>
        <dbReference type="ARBA" id="ARBA00004651"/>
    </source>
</evidence>
<evidence type="ECO:0000256" key="6">
    <source>
        <dbReference type="SAM" id="Phobius"/>
    </source>
</evidence>
<gene>
    <name evidence="8" type="ORF">GCM10023191_063390</name>
</gene>
<keyword evidence="2" id="KW-1003">Cell membrane</keyword>
<name>A0ABP8QPJ4_9ACTN</name>
<comment type="caution">
    <text evidence="8">The sequence shown here is derived from an EMBL/GenBank/DDBJ whole genome shotgun (WGS) entry which is preliminary data.</text>
</comment>
<accession>A0ABP8QPJ4</accession>
<protein>
    <recommendedName>
        <fullName evidence="7">Type II secretion system protein GspF domain-containing protein</fullName>
    </recommendedName>
</protein>
<proteinExistence type="predicted"/>
<dbReference type="EMBL" id="BAABHF010000039">
    <property type="protein sequence ID" value="GAA4506387.1"/>
    <property type="molecule type" value="Genomic_DNA"/>
</dbReference>
<keyword evidence="3 6" id="KW-0812">Transmembrane</keyword>
<dbReference type="RefSeq" id="WP_345470077.1">
    <property type="nucleotide sequence ID" value="NZ_BAABHF010000039.1"/>
</dbReference>
<organism evidence="8 9">
    <name type="scientific">Actinoallomurus oryzae</name>
    <dbReference type="NCBI Taxonomy" id="502180"/>
    <lineage>
        <taxon>Bacteria</taxon>
        <taxon>Bacillati</taxon>
        <taxon>Actinomycetota</taxon>
        <taxon>Actinomycetes</taxon>
        <taxon>Streptosporangiales</taxon>
        <taxon>Thermomonosporaceae</taxon>
        <taxon>Actinoallomurus</taxon>
    </lineage>
</organism>
<evidence type="ECO:0000256" key="3">
    <source>
        <dbReference type="ARBA" id="ARBA00022692"/>
    </source>
</evidence>
<dbReference type="Pfam" id="PF00482">
    <property type="entry name" value="T2SSF"/>
    <property type="match status" value="1"/>
</dbReference>
<feature type="domain" description="Type II secretion system protein GspF" evidence="7">
    <location>
        <begin position="75"/>
        <end position="196"/>
    </location>
</feature>
<sequence length="243" mass="24961">MIVLAAAACVFVSVWMLSLPSPATFRLTTVLGPGSPGAAGPTLAVRIAQLRRAAGSLTGRRKRLAARRGAVIELCDAIATELAAGRPAATALTCAAEALHDLPGLNAVVDAARNGDDVPAALIRASDVRGNEALRLLAGCWRIGVDRGGMLAAVIDGLADSLRDEQSHRDEIALQLAGPRATARLLAVLPALGLAMAAALGAKPWEFLFGSLPGALCLCLGAALDALGLWWTSHLATSAERLQ</sequence>
<evidence type="ECO:0000256" key="2">
    <source>
        <dbReference type="ARBA" id="ARBA00022475"/>
    </source>
</evidence>
<evidence type="ECO:0000259" key="7">
    <source>
        <dbReference type="Pfam" id="PF00482"/>
    </source>
</evidence>
<keyword evidence="5 6" id="KW-0472">Membrane</keyword>
<comment type="subcellular location">
    <subcellularLocation>
        <location evidence="1">Cell membrane</location>
        <topology evidence="1">Multi-pass membrane protein</topology>
    </subcellularLocation>
</comment>
<evidence type="ECO:0000313" key="9">
    <source>
        <dbReference type="Proteomes" id="UP001500503"/>
    </source>
</evidence>
<dbReference type="PANTHER" id="PTHR35007">
    <property type="entry name" value="INTEGRAL MEMBRANE PROTEIN-RELATED"/>
    <property type="match status" value="1"/>
</dbReference>
<evidence type="ECO:0000256" key="4">
    <source>
        <dbReference type="ARBA" id="ARBA00022989"/>
    </source>
</evidence>
<evidence type="ECO:0000256" key="5">
    <source>
        <dbReference type="ARBA" id="ARBA00023136"/>
    </source>
</evidence>
<evidence type="ECO:0000313" key="8">
    <source>
        <dbReference type="EMBL" id="GAA4506387.1"/>
    </source>
</evidence>
<reference evidence="9" key="1">
    <citation type="journal article" date="2019" name="Int. J. Syst. Evol. Microbiol.">
        <title>The Global Catalogue of Microorganisms (GCM) 10K type strain sequencing project: providing services to taxonomists for standard genome sequencing and annotation.</title>
        <authorList>
            <consortium name="The Broad Institute Genomics Platform"/>
            <consortium name="The Broad Institute Genome Sequencing Center for Infectious Disease"/>
            <person name="Wu L."/>
            <person name="Ma J."/>
        </authorList>
    </citation>
    <scope>NUCLEOTIDE SEQUENCE [LARGE SCALE GENOMIC DNA]</scope>
    <source>
        <strain evidence="9">JCM 17933</strain>
    </source>
</reference>